<gene>
    <name evidence="2" type="ORF">DFR38_13422</name>
</gene>
<accession>A0A318IXE1</accession>
<dbReference type="EMBL" id="QJKC01000034">
    <property type="protein sequence ID" value="PXX38637.1"/>
    <property type="molecule type" value="Genomic_DNA"/>
</dbReference>
<evidence type="ECO:0000313" key="3">
    <source>
        <dbReference type="Proteomes" id="UP000248395"/>
    </source>
</evidence>
<organism evidence="2 3">
    <name type="scientific">Aquitalea magnusonii</name>
    <dbReference type="NCBI Taxonomy" id="332411"/>
    <lineage>
        <taxon>Bacteria</taxon>
        <taxon>Pseudomonadati</taxon>
        <taxon>Pseudomonadota</taxon>
        <taxon>Betaproteobacteria</taxon>
        <taxon>Neisseriales</taxon>
        <taxon>Chromobacteriaceae</taxon>
        <taxon>Aquitalea</taxon>
    </lineage>
</organism>
<keyword evidence="1" id="KW-0472">Membrane</keyword>
<evidence type="ECO:0000313" key="2">
    <source>
        <dbReference type="EMBL" id="PXX38637.1"/>
    </source>
</evidence>
<sequence>MKDKKNYRRDIVLVLLVKLILLALLWSAFFRERPAVVPAKAATHWLQHEELAP</sequence>
<feature type="transmembrane region" description="Helical" evidence="1">
    <location>
        <begin position="12"/>
        <end position="30"/>
    </location>
</feature>
<dbReference type="AlphaFoldDB" id="A0A318IXE1"/>
<evidence type="ECO:0000256" key="1">
    <source>
        <dbReference type="SAM" id="Phobius"/>
    </source>
</evidence>
<keyword evidence="1" id="KW-1133">Transmembrane helix</keyword>
<dbReference type="RefSeq" id="WP_158527781.1">
    <property type="nucleotide sequence ID" value="NZ_LNQU01000032.1"/>
</dbReference>
<dbReference type="Proteomes" id="UP000248395">
    <property type="component" value="Unassembled WGS sequence"/>
</dbReference>
<name>A0A318IXE1_9NEIS</name>
<reference evidence="2 3" key="1">
    <citation type="submission" date="2018-05" db="EMBL/GenBank/DDBJ databases">
        <title>Genomic Encyclopedia of Type Strains, Phase IV (KMG-IV): sequencing the most valuable type-strain genomes for metagenomic binning, comparative biology and taxonomic classification.</title>
        <authorList>
            <person name="Goeker M."/>
        </authorList>
    </citation>
    <scope>NUCLEOTIDE SEQUENCE [LARGE SCALE GENOMIC DNA]</scope>
    <source>
        <strain evidence="2 3">DSM 25134</strain>
    </source>
</reference>
<keyword evidence="3" id="KW-1185">Reference proteome</keyword>
<dbReference type="NCBIfam" id="NF045611">
    <property type="entry name" value="small_CydP"/>
    <property type="match status" value="1"/>
</dbReference>
<protein>
    <submittedName>
        <fullName evidence="2">Uncharacterized protein</fullName>
    </submittedName>
</protein>
<dbReference type="InterPro" id="IPR054636">
    <property type="entry name" value="CydP"/>
</dbReference>
<comment type="caution">
    <text evidence="2">The sequence shown here is derived from an EMBL/GenBank/DDBJ whole genome shotgun (WGS) entry which is preliminary data.</text>
</comment>
<keyword evidence="1" id="KW-0812">Transmembrane</keyword>
<proteinExistence type="predicted"/>